<comment type="caution">
    <text evidence="5">The sequence shown here is derived from an EMBL/GenBank/DDBJ whole genome shotgun (WGS) entry which is preliminary data.</text>
</comment>
<reference evidence="5" key="1">
    <citation type="submission" date="2021-09" db="EMBL/GenBank/DDBJ databases">
        <authorList>
            <consortium name="AG Swart"/>
            <person name="Singh M."/>
            <person name="Singh A."/>
            <person name="Seah K."/>
            <person name="Emmerich C."/>
        </authorList>
    </citation>
    <scope>NUCLEOTIDE SEQUENCE</scope>
    <source>
        <strain evidence="5">ATCC30299</strain>
    </source>
</reference>
<dbReference type="SUPFAM" id="SSF46689">
    <property type="entry name" value="Homeodomain-like"/>
    <property type="match status" value="1"/>
</dbReference>
<organism evidence="5 6">
    <name type="scientific">Blepharisma stoltei</name>
    <dbReference type="NCBI Taxonomy" id="1481888"/>
    <lineage>
        <taxon>Eukaryota</taxon>
        <taxon>Sar</taxon>
        <taxon>Alveolata</taxon>
        <taxon>Ciliophora</taxon>
        <taxon>Postciliodesmatophora</taxon>
        <taxon>Heterotrichea</taxon>
        <taxon>Heterotrichida</taxon>
        <taxon>Blepharismidae</taxon>
        <taxon>Blepharisma</taxon>
    </lineage>
</organism>
<proteinExistence type="predicted"/>
<keyword evidence="6" id="KW-1185">Reference proteome</keyword>
<dbReference type="PANTHER" id="PTHR12802">
    <property type="entry name" value="SWI/SNF COMPLEX-RELATED"/>
    <property type="match status" value="1"/>
</dbReference>
<evidence type="ECO:0000256" key="1">
    <source>
        <dbReference type="ARBA" id="ARBA00023242"/>
    </source>
</evidence>
<name>A0AAU9J7H7_9CILI</name>
<protein>
    <submittedName>
        <fullName evidence="5">Uncharacterized protein</fullName>
    </submittedName>
</protein>
<feature type="domain" description="HTH myb-type" evidence="4">
    <location>
        <begin position="2"/>
        <end position="55"/>
    </location>
</feature>
<dbReference type="PROSITE" id="PS50090">
    <property type="entry name" value="MYB_LIKE"/>
    <property type="match status" value="1"/>
</dbReference>
<dbReference type="CDD" id="cd00167">
    <property type="entry name" value="SANT"/>
    <property type="match status" value="1"/>
</dbReference>
<dbReference type="Gene3D" id="1.10.10.60">
    <property type="entry name" value="Homeodomain-like"/>
    <property type="match status" value="1"/>
</dbReference>
<feature type="region of interest" description="Disordered" evidence="2">
    <location>
        <begin position="39"/>
        <end position="69"/>
    </location>
</feature>
<dbReference type="PANTHER" id="PTHR12802:SF155">
    <property type="entry name" value="DEUBIQUITINASE MYSM1"/>
    <property type="match status" value="1"/>
</dbReference>
<dbReference type="InterPro" id="IPR009057">
    <property type="entry name" value="Homeodomain-like_sf"/>
</dbReference>
<evidence type="ECO:0000259" key="4">
    <source>
        <dbReference type="PROSITE" id="PS51294"/>
    </source>
</evidence>
<dbReference type="InterPro" id="IPR017930">
    <property type="entry name" value="Myb_dom"/>
</dbReference>
<evidence type="ECO:0000256" key="2">
    <source>
        <dbReference type="SAM" id="MobiDB-lite"/>
    </source>
</evidence>
<dbReference type="InterPro" id="IPR001005">
    <property type="entry name" value="SANT/Myb"/>
</dbReference>
<gene>
    <name evidence="5" type="ORF">BSTOLATCC_MIC25454</name>
</gene>
<dbReference type="Proteomes" id="UP001162131">
    <property type="component" value="Unassembled WGS sequence"/>
</dbReference>
<dbReference type="PROSITE" id="PS51294">
    <property type="entry name" value="HTH_MYB"/>
    <property type="match status" value="1"/>
</dbReference>
<evidence type="ECO:0000259" key="3">
    <source>
        <dbReference type="PROSITE" id="PS50090"/>
    </source>
</evidence>
<accession>A0AAU9J7H7</accession>
<evidence type="ECO:0000313" key="6">
    <source>
        <dbReference type="Proteomes" id="UP001162131"/>
    </source>
</evidence>
<feature type="domain" description="Myb-like" evidence="3">
    <location>
        <begin position="2"/>
        <end position="51"/>
    </location>
</feature>
<keyword evidence="1" id="KW-0539">Nucleus</keyword>
<sequence length="112" mass="12825">MGKNRGKGRWTLAEHQRYKEAYKSCKTWKEISTKVGTRTPEQCLSHHQKMRLKRSKESPQQKDASTQYDIDTNSASELCSTLEECRFLMPSASTDIPVDPSIFDSDSILNEP</sequence>
<dbReference type="EMBL" id="CAJZBQ010000024">
    <property type="protein sequence ID" value="CAG9320222.1"/>
    <property type="molecule type" value="Genomic_DNA"/>
</dbReference>
<dbReference type="SMART" id="SM00717">
    <property type="entry name" value="SANT"/>
    <property type="match status" value="1"/>
</dbReference>
<evidence type="ECO:0000313" key="5">
    <source>
        <dbReference type="EMBL" id="CAG9320222.1"/>
    </source>
</evidence>
<dbReference type="AlphaFoldDB" id="A0AAU9J7H7"/>
<dbReference type="Pfam" id="PF00249">
    <property type="entry name" value="Myb_DNA-binding"/>
    <property type="match status" value="1"/>
</dbReference>